<feature type="region of interest" description="Disordered" evidence="1">
    <location>
        <begin position="1"/>
        <end position="33"/>
    </location>
</feature>
<keyword evidence="3" id="KW-1185">Reference proteome</keyword>
<comment type="caution">
    <text evidence="2">The sequence shown here is derived from an EMBL/GenBank/DDBJ whole genome shotgun (WGS) entry which is preliminary data.</text>
</comment>
<accession>A0A1D1VP03</accession>
<dbReference type="EMBL" id="BDGG01000009">
    <property type="protein sequence ID" value="GAV03320.1"/>
    <property type="molecule type" value="Genomic_DNA"/>
</dbReference>
<gene>
    <name evidence="2" type="primary">RvY_13762-1</name>
    <name evidence="2" type="synonym">RvY_13762.1</name>
    <name evidence="2" type="ORF">RvY_13762</name>
</gene>
<proteinExistence type="predicted"/>
<sequence length="82" mass="8903">MSVPELTPNLATGERASLKRNASVTGGTTHKRLSQTIGGVGNVQLNIMADPRVWRGPTHNIYQKPDRNVQGGLRRKDTVGIL</sequence>
<organism evidence="2 3">
    <name type="scientific">Ramazzottius varieornatus</name>
    <name type="common">Water bear</name>
    <name type="synonym">Tardigrade</name>
    <dbReference type="NCBI Taxonomy" id="947166"/>
    <lineage>
        <taxon>Eukaryota</taxon>
        <taxon>Metazoa</taxon>
        <taxon>Ecdysozoa</taxon>
        <taxon>Tardigrada</taxon>
        <taxon>Eutardigrada</taxon>
        <taxon>Parachela</taxon>
        <taxon>Hypsibioidea</taxon>
        <taxon>Ramazzottiidae</taxon>
        <taxon>Ramazzottius</taxon>
    </lineage>
</organism>
<name>A0A1D1VP03_RAMVA</name>
<protein>
    <submittedName>
        <fullName evidence="2">Uncharacterized protein</fullName>
    </submittedName>
</protein>
<dbReference type="AlphaFoldDB" id="A0A1D1VP03"/>
<dbReference type="Proteomes" id="UP000186922">
    <property type="component" value="Unassembled WGS sequence"/>
</dbReference>
<evidence type="ECO:0000313" key="3">
    <source>
        <dbReference type="Proteomes" id="UP000186922"/>
    </source>
</evidence>
<evidence type="ECO:0000313" key="2">
    <source>
        <dbReference type="EMBL" id="GAV03320.1"/>
    </source>
</evidence>
<reference evidence="2 3" key="1">
    <citation type="journal article" date="2016" name="Nat. Commun.">
        <title>Extremotolerant tardigrade genome and improved radiotolerance of human cultured cells by tardigrade-unique protein.</title>
        <authorList>
            <person name="Hashimoto T."/>
            <person name="Horikawa D.D."/>
            <person name="Saito Y."/>
            <person name="Kuwahara H."/>
            <person name="Kozuka-Hata H."/>
            <person name="Shin-I T."/>
            <person name="Minakuchi Y."/>
            <person name="Ohishi K."/>
            <person name="Motoyama A."/>
            <person name="Aizu T."/>
            <person name="Enomoto A."/>
            <person name="Kondo K."/>
            <person name="Tanaka S."/>
            <person name="Hara Y."/>
            <person name="Koshikawa S."/>
            <person name="Sagara H."/>
            <person name="Miura T."/>
            <person name="Yokobori S."/>
            <person name="Miyagawa K."/>
            <person name="Suzuki Y."/>
            <person name="Kubo T."/>
            <person name="Oyama M."/>
            <person name="Kohara Y."/>
            <person name="Fujiyama A."/>
            <person name="Arakawa K."/>
            <person name="Katayama T."/>
            <person name="Toyoda A."/>
            <person name="Kunieda T."/>
        </authorList>
    </citation>
    <scope>NUCLEOTIDE SEQUENCE [LARGE SCALE GENOMIC DNA]</scope>
    <source>
        <strain evidence="2 3">YOKOZUNA-1</strain>
    </source>
</reference>
<evidence type="ECO:0000256" key="1">
    <source>
        <dbReference type="SAM" id="MobiDB-lite"/>
    </source>
</evidence>